<dbReference type="GO" id="GO:0047570">
    <property type="term" value="F:3-oxoadipate enol-lactonase activity"/>
    <property type="evidence" value="ECO:0007669"/>
    <property type="project" value="UniProtKB-EC"/>
</dbReference>
<comment type="caution">
    <text evidence="2">The sequence shown here is derived from an EMBL/GenBank/DDBJ whole genome shotgun (WGS) entry which is preliminary data.</text>
</comment>
<feature type="domain" description="AB hydrolase-1" evidence="1">
    <location>
        <begin position="38"/>
        <end position="249"/>
    </location>
</feature>
<organism evidence="2 3">
    <name type="scientific">Nocardioides salarius</name>
    <dbReference type="NCBI Taxonomy" id="374513"/>
    <lineage>
        <taxon>Bacteria</taxon>
        <taxon>Bacillati</taxon>
        <taxon>Actinomycetota</taxon>
        <taxon>Actinomycetes</taxon>
        <taxon>Propionibacteriales</taxon>
        <taxon>Nocardioidaceae</taxon>
        <taxon>Nocardioides</taxon>
    </lineage>
</organism>
<reference evidence="2 3" key="1">
    <citation type="submission" date="2021-01" db="EMBL/GenBank/DDBJ databases">
        <title>Sequencing the genomes of 1000 actinobacteria strains.</title>
        <authorList>
            <person name="Klenk H.-P."/>
        </authorList>
    </citation>
    <scope>NUCLEOTIDE SEQUENCE [LARGE SCALE GENOMIC DNA]</scope>
    <source>
        <strain evidence="2 3">DSM 18239</strain>
    </source>
</reference>
<evidence type="ECO:0000259" key="1">
    <source>
        <dbReference type="Pfam" id="PF00561"/>
    </source>
</evidence>
<dbReference type="Proteomes" id="UP000732378">
    <property type="component" value="Unassembled WGS sequence"/>
</dbReference>
<dbReference type="Pfam" id="PF00561">
    <property type="entry name" value="Abhydrolase_1"/>
    <property type="match status" value="1"/>
</dbReference>
<evidence type="ECO:0000313" key="2">
    <source>
        <dbReference type="EMBL" id="MBM7506368.1"/>
    </source>
</evidence>
<name>A0ABS2M5B4_9ACTN</name>
<proteinExistence type="predicted"/>
<dbReference type="EMBL" id="JAFBBZ010000001">
    <property type="protein sequence ID" value="MBM7506368.1"/>
    <property type="molecule type" value="Genomic_DNA"/>
</dbReference>
<dbReference type="InterPro" id="IPR029058">
    <property type="entry name" value="AB_hydrolase_fold"/>
</dbReference>
<dbReference type="Gene3D" id="3.40.50.1820">
    <property type="entry name" value="alpha/beta hydrolase"/>
    <property type="match status" value="1"/>
</dbReference>
<accession>A0ABS2M5B4</accession>
<dbReference type="EC" id="3.1.1.24" evidence="2"/>
<dbReference type="RefSeq" id="WP_193668719.1">
    <property type="nucleotide sequence ID" value="NZ_JACDTV010000006.1"/>
</dbReference>
<evidence type="ECO:0000313" key="3">
    <source>
        <dbReference type="Proteomes" id="UP000732378"/>
    </source>
</evidence>
<dbReference type="PANTHER" id="PTHR43433">
    <property type="entry name" value="HYDROLASE, ALPHA/BETA FOLD FAMILY PROTEIN"/>
    <property type="match status" value="1"/>
</dbReference>
<dbReference type="PANTHER" id="PTHR43433:SF5">
    <property type="entry name" value="AB HYDROLASE-1 DOMAIN-CONTAINING PROTEIN"/>
    <property type="match status" value="1"/>
</dbReference>
<keyword evidence="2" id="KW-0378">Hydrolase</keyword>
<protein>
    <submittedName>
        <fullName evidence="2">3-oxoadipate enol-lactonase</fullName>
        <ecNumber evidence="2">3.1.1.24</ecNumber>
    </submittedName>
</protein>
<gene>
    <name evidence="2" type="ORF">JOE61_000182</name>
</gene>
<dbReference type="SUPFAM" id="SSF53474">
    <property type="entry name" value="alpha/beta-Hydrolases"/>
    <property type="match status" value="1"/>
</dbReference>
<keyword evidence="3" id="KW-1185">Reference proteome</keyword>
<sequence length="274" mass="29557">MEGRWQLLDVPQGQLEVEVSGRGEPVVVLQTALDADELRPLGRHLATPGRHRVLQYHRRGYAGSSAPRGRPSLARDAADAAEVVRAMGVAPAHVVGVSYSAAVALRLAHTDPELVHSLSVVEPPPTGTPGGVDFRRACSTLVEKFETAGAGVALDDFMTVLLGESWRDLGAPDSVQRMERDAATFFAWDLPALRSWRFGAQEARAIRCPVLLVGGGRTAPWFSEMRRRLVRLLPHATEVLVDGADHTVASTHAPQLAGVLLRHLRDHPGAALPD</sequence>
<dbReference type="InterPro" id="IPR000073">
    <property type="entry name" value="AB_hydrolase_1"/>
</dbReference>
<dbReference type="InterPro" id="IPR050471">
    <property type="entry name" value="AB_hydrolase"/>
</dbReference>